<dbReference type="InterPro" id="IPR056632">
    <property type="entry name" value="DUF7730"/>
</dbReference>
<organism evidence="2 3">
    <name type="scientific">Trematosphaeria pertusa</name>
    <dbReference type="NCBI Taxonomy" id="390896"/>
    <lineage>
        <taxon>Eukaryota</taxon>
        <taxon>Fungi</taxon>
        <taxon>Dikarya</taxon>
        <taxon>Ascomycota</taxon>
        <taxon>Pezizomycotina</taxon>
        <taxon>Dothideomycetes</taxon>
        <taxon>Pleosporomycetidae</taxon>
        <taxon>Pleosporales</taxon>
        <taxon>Massarineae</taxon>
        <taxon>Trematosphaeriaceae</taxon>
        <taxon>Trematosphaeria</taxon>
    </lineage>
</organism>
<dbReference type="AlphaFoldDB" id="A0A6A6I023"/>
<dbReference type="GeneID" id="54589234"/>
<evidence type="ECO:0000259" key="1">
    <source>
        <dbReference type="Pfam" id="PF24864"/>
    </source>
</evidence>
<keyword evidence="3" id="KW-1185">Reference proteome</keyword>
<feature type="domain" description="DUF7730" evidence="1">
    <location>
        <begin position="158"/>
        <end position="332"/>
    </location>
</feature>
<gene>
    <name evidence="2" type="ORF">BU26DRAFT_609120</name>
</gene>
<dbReference type="Pfam" id="PF24864">
    <property type="entry name" value="DUF7730"/>
    <property type="match status" value="1"/>
</dbReference>
<reference evidence="2" key="1">
    <citation type="journal article" date="2020" name="Stud. Mycol.">
        <title>101 Dothideomycetes genomes: a test case for predicting lifestyles and emergence of pathogens.</title>
        <authorList>
            <person name="Haridas S."/>
            <person name="Albert R."/>
            <person name="Binder M."/>
            <person name="Bloem J."/>
            <person name="Labutti K."/>
            <person name="Salamov A."/>
            <person name="Andreopoulos B."/>
            <person name="Baker S."/>
            <person name="Barry K."/>
            <person name="Bills G."/>
            <person name="Bluhm B."/>
            <person name="Cannon C."/>
            <person name="Castanera R."/>
            <person name="Culley D."/>
            <person name="Daum C."/>
            <person name="Ezra D."/>
            <person name="Gonzalez J."/>
            <person name="Henrissat B."/>
            <person name="Kuo A."/>
            <person name="Liang C."/>
            <person name="Lipzen A."/>
            <person name="Lutzoni F."/>
            <person name="Magnuson J."/>
            <person name="Mondo S."/>
            <person name="Nolan M."/>
            <person name="Ohm R."/>
            <person name="Pangilinan J."/>
            <person name="Park H.-J."/>
            <person name="Ramirez L."/>
            <person name="Alfaro M."/>
            <person name="Sun H."/>
            <person name="Tritt A."/>
            <person name="Yoshinaga Y."/>
            <person name="Zwiers L.-H."/>
            <person name="Turgeon B."/>
            <person name="Goodwin S."/>
            <person name="Spatafora J."/>
            <person name="Crous P."/>
            <person name="Grigoriev I."/>
        </authorList>
    </citation>
    <scope>NUCLEOTIDE SEQUENCE</scope>
    <source>
        <strain evidence="2">CBS 122368</strain>
    </source>
</reference>
<protein>
    <recommendedName>
        <fullName evidence="1">DUF7730 domain-containing protein</fullName>
    </recommendedName>
</protein>
<dbReference type="PANTHER" id="PTHR38790">
    <property type="entry name" value="2EXR DOMAIN-CONTAINING PROTEIN-RELATED"/>
    <property type="match status" value="1"/>
</dbReference>
<evidence type="ECO:0000313" key="3">
    <source>
        <dbReference type="Proteomes" id="UP000800094"/>
    </source>
</evidence>
<proteinExistence type="predicted"/>
<dbReference type="OrthoDB" id="4757095at2759"/>
<dbReference type="EMBL" id="ML987204">
    <property type="protein sequence ID" value="KAF2243795.1"/>
    <property type="molecule type" value="Genomic_DNA"/>
</dbReference>
<dbReference type="RefSeq" id="XP_033678799.1">
    <property type="nucleotide sequence ID" value="XM_033835904.1"/>
</dbReference>
<name>A0A6A6I023_9PLEO</name>
<evidence type="ECO:0000313" key="2">
    <source>
        <dbReference type="EMBL" id="KAF2243795.1"/>
    </source>
</evidence>
<dbReference type="Proteomes" id="UP000800094">
    <property type="component" value="Unassembled WGS sequence"/>
</dbReference>
<accession>A0A6A6I023</accession>
<sequence>MSFSRERWYRGKSAVRRWLKRHKMTEKILDMIVLVVCCIVLLPVFAVVEFWSHLQTVARWVKKKFVWWVFERSRERRQAKEREKIAEAKKWRNAVEPLPRVRPRALTLHSRVPLPEKGLAAQDASFSAQKKTGRKRREIPCAIEPRVVKQTTTDQLGNCDLWKLPYEVREEIWKYAVGGHHIHIVRRKGRLGNVYCPAEEPLDPLRRDLCILKRDEQGYYRPTAWPKDARPLALMLSCRQIYSETIDLLYDLNTFSFDEADTLLLFFETLLPHRRNLISSLHLTPNLNTYRSRPQSKILAELYEPPRSTLTSWAKAVQVLNMQANLRSLAVIPVLSFLGQGGWPQGSVILNCFRVLNEARVDGKFTFTFPDDPSGTLLSSEPRLRGPWAFEVLELTRGPAFQLMCFLVPFNVQCLHCSSYVIIRKATKGFCEATLIRAESDFSFGADADGQPKLGFYWTFHSYCGGWMEFQYDWGMREWSVTQGGRELSEREAAKHLAEHGRKYPVLESAHERYNRLAVKTWSGANGSWHHSGRTIDEPMRKAFYRNVGWARN</sequence>